<dbReference type="Proteomes" id="UP000632138">
    <property type="component" value="Unassembled WGS sequence"/>
</dbReference>
<comment type="caution">
    <text evidence="1">The sequence shown here is derived from an EMBL/GenBank/DDBJ whole genome shotgun (WGS) entry which is preliminary data.</text>
</comment>
<dbReference type="RefSeq" id="WP_203377292.1">
    <property type="nucleotide sequence ID" value="NZ_JAENHP010000004.1"/>
</dbReference>
<organism evidence="1 2">
    <name type="scientific">Paractinoplanes ovalisporus</name>
    <dbReference type="NCBI Taxonomy" id="2810368"/>
    <lineage>
        <taxon>Bacteria</taxon>
        <taxon>Bacillati</taxon>
        <taxon>Actinomycetota</taxon>
        <taxon>Actinomycetes</taxon>
        <taxon>Micromonosporales</taxon>
        <taxon>Micromonosporaceae</taxon>
        <taxon>Paractinoplanes</taxon>
    </lineage>
</organism>
<sequence>MLAAMTRLLVVKATAGADAPERCSQAFTVASTALSSGVDVSFWLTGESAWFALPGRAAEFELPHAAPLPDLLDLLLSAGRVTACTQCVARRDITADDVLPGIRIAGAAVFVEEIMSDGAQALVY</sequence>
<dbReference type="Pfam" id="PF02635">
    <property type="entry name" value="DsrE"/>
    <property type="match status" value="1"/>
</dbReference>
<dbReference type="Gene3D" id="3.40.1260.10">
    <property type="entry name" value="DsrEFH-like"/>
    <property type="match status" value="1"/>
</dbReference>
<name>A0ABS2AD83_9ACTN</name>
<evidence type="ECO:0000313" key="1">
    <source>
        <dbReference type="EMBL" id="MBM2617333.1"/>
    </source>
</evidence>
<dbReference type="SUPFAM" id="SSF75169">
    <property type="entry name" value="DsrEFH-like"/>
    <property type="match status" value="1"/>
</dbReference>
<dbReference type="InterPro" id="IPR027396">
    <property type="entry name" value="DsrEFH-like"/>
</dbReference>
<accession>A0ABS2AD83</accession>
<keyword evidence="2" id="KW-1185">Reference proteome</keyword>
<protein>
    <submittedName>
        <fullName evidence="1">DsrE family protein</fullName>
    </submittedName>
</protein>
<reference evidence="1 2" key="1">
    <citation type="submission" date="2021-01" db="EMBL/GenBank/DDBJ databases">
        <title>Actinoplanes sp. nov. LDG1-06 isolated from lichen.</title>
        <authorList>
            <person name="Saeng-In P."/>
            <person name="Phongsopitanun W."/>
            <person name="Kanchanasin P."/>
            <person name="Yuki M."/>
            <person name="Kudo T."/>
            <person name="Ohkuma M."/>
            <person name="Tanasupawat S."/>
        </authorList>
    </citation>
    <scope>NUCLEOTIDE SEQUENCE [LARGE SCALE GENOMIC DNA]</scope>
    <source>
        <strain evidence="1 2">LDG1-06</strain>
    </source>
</reference>
<gene>
    <name evidence="1" type="ORF">JIG36_17400</name>
</gene>
<dbReference type="EMBL" id="JAENHP010000004">
    <property type="protein sequence ID" value="MBM2617333.1"/>
    <property type="molecule type" value="Genomic_DNA"/>
</dbReference>
<proteinExistence type="predicted"/>
<evidence type="ECO:0000313" key="2">
    <source>
        <dbReference type="Proteomes" id="UP000632138"/>
    </source>
</evidence>
<dbReference type="InterPro" id="IPR003787">
    <property type="entry name" value="Sulphur_relay_DsrE/F-like"/>
</dbReference>